<organism evidence="1 2">
    <name type="scientific">Corchorus olitorius</name>
    <dbReference type="NCBI Taxonomy" id="93759"/>
    <lineage>
        <taxon>Eukaryota</taxon>
        <taxon>Viridiplantae</taxon>
        <taxon>Streptophyta</taxon>
        <taxon>Embryophyta</taxon>
        <taxon>Tracheophyta</taxon>
        <taxon>Spermatophyta</taxon>
        <taxon>Magnoliopsida</taxon>
        <taxon>eudicotyledons</taxon>
        <taxon>Gunneridae</taxon>
        <taxon>Pentapetalae</taxon>
        <taxon>rosids</taxon>
        <taxon>malvids</taxon>
        <taxon>Malvales</taxon>
        <taxon>Malvaceae</taxon>
        <taxon>Grewioideae</taxon>
        <taxon>Apeibeae</taxon>
        <taxon>Corchorus</taxon>
    </lineage>
</organism>
<gene>
    <name evidence="1" type="ORF">COLO4_10400</name>
</gene>
<reference evidence="2" key="1">
    <citation type="submission" date="2013-09" db="EMBL/GenBank/DDBJ databases">
        <title>Corchorus olitorius genome sequencing.</title>
        <authorList>
            <person name="Alam M."/>
            <person name="Haque M.S."/>
            <person name="Islam M.S."/>
            <person name="Emdad E.M."/>
            <person name="Islam M.M."/>
            <person name="Ahmed B."/>
            <person name="Halim A."/>
            <person name="Hossen Q.M.M."/>
            <person name="Hossain M.Z."/>
            <person name="Ahmed R."/>
            <person name="Khan M.M."/>
            <person name="Islam R."/>
            <person name="Rashid M.M."/>
            <person name="Khan S.A."/>
            <person name="Rahman M.S."/>
            <person name="Alam M."/>
            <person name="Yahiya A.S."/>
            <person name="Khan M.S."/>
            <person name="Azam M.S."/>
            <person name="Haque T."/>
            <person name="Lashkar M.Z.H."/>
            <person name="Akhand A.I."/>
            <person name="Morshed G."/>
            <person name="Roy S."/>
            <person name="Uddin K.S."/>
            <person name="Rabeya T."/>
            <person name="Hossain A.S."/>
            <person name="Chowdhury A."/>
            <person name="Snigdha A.R."/>
            <person name="Mortoza M.S."/>
            <person name="Matin S.A."/>
            <person name="Hoque S.M.E."/>
            <person name="Islam M.K."/>
            <person name="Roy D.K."/>
            <person name="Haider R."/>
            <person name="Moosa M.M."/>
            <person name="Elias S.M."/>
            <person name="Hasan A.M."/>
            <person name="Jahan S."/>
            <person name="Shafiuddin M."/>
            <person name="Mahmood N."/>
            <person name="Shommy N.S."/>
        </authorList>
    </citation>
    <scope>NUCLEOTIDE SEQUENCE [LARGE SCALE GENOMIC DNA]</scope>
    <source>
        <strain evidence="2">cv. O-4</strain>
    </source>
</reference>
<evidence type="ECO:0000313" key="1">
    <source>
        <dbReference type="EMBL" id="OMP03476.1"/>
    </source>
</evidence>
<accession>A0A1R3K8U1</accession>
<protein>
    <submittedName>
        <fullName evidence="1">Uncharacterized protein</fullName>
    </submittedName>
</protein>
<dbReference type="AlphaFoldDB" id="A0A1R3K8U1"/>
<dbReference type="Proteomes" id="UP000187203">
    <property type="component" value="Unassembled WGS sequence"/>
</dbReference>
<name>A0A1R3K8U1_9ROSI</name>
<dbReference type="EMBL" id="AWUE01014500">
    <property type="protein sequence ID" value="OMP03476.1"/>
    <property type="molecule type" value="Genomic_DNA"/>
</dbReference>
<evidence type="ECO:0000313" key="2">
    <source>
        <dbReference type="Proteomes" id="UP000187203"/>
    </source>
</evidence>
<comment type="caution">
    <text evidence="1">The sequence shown here is derived from an EMBL/GenBank/DDBJ whole genome shotgun (WGS) entry which is preliminary data.</text>
</comment>
<proteinExistence type="predicted"/>
<sequence length="66" mass="7026">MEAIASVTNLLRNLVTDKVTSSGIEDSGDGEEPVSMITGGRIGRKITPGKLENTPAKPIVIYGWQL</sequence>
<keyword evidence="2" id="KW-1185">Reference proteome</keyword>